<dbReference type="EMBL" id="JALJOT010000001">
    <property type="protein sequence ID" value="KAK9918778.1"/>
    <property type="molecule type" value="Genomic_DNA"/>
</dbReference>
<gene>
    <name evidence="1" type="ORF">WJX75_006845</name>
</gene>
<comment type="caution">
    <text evidence="1">The sequence shown here is derived from an EMBL/GenBank/DDBJ whole genome shotgun (WGS) entry which is preliminary data.</text>
</comment>
<proteinExistence type="predicted"/>
<keyword evidence="2" id="KW-1185">Reference proteome</keyword>
<organism evidence="1 2">
    <name type="scientific">Coccomyxa subellipsoidea</name>
    <dbReference type="NCBI Taxonomy" id="248742"/>
    <lineage>
        <taxon>Eukaryota</taxon>
        <taxon>Viridiplantae</taxon>
        <taxon>Chlorophyta</taxon>
        <taxon>core chlorophytes</taxon>
        <taxon>Trebouxiophyceae</taxon>
        <taxon>Trebouxiophyceae incertae sedis</taxon>
        <taxon>Coccomyxaceae</taxon>
        <taxon>Coccomyxa</taxon>
    </lineage>
</organism>
<evidence type="ECO:0000313" key="1">
    <source>
        <dbReference type="EMBL" id="KAK9918778.1"/>
    </source>
</evidence>
<name>A0ABR2Z3L4_9CHLO</name>
<sequence length="66" mass="7357">MVKIQTGPKEVLSVKQLKNDRGSISVAMGSSILAQPYPISRTGPFQVPLRKRVPPYEFCPSADWVR</sequence>
<evidence type="ECO:0000313" key="2">
    <source>
        <dbReference type="Proteomes" id="UP001491310"/>
    </source>
</evidence>
<accession>A0ABR2Z3L4</accession>
<reference evidence="1 2" key="1">
    <citation type="journal article" date="2024" name="Nat. Commun.">
        <title>Phylogenomics reveals the evolutionary origins of lichenization in chlorophyte algae.</title>
        <authorList>
            <person name="Puginier C."/>
            <person name="Libourel C."/>
            <person name="Otte J."/>
            <person name="Skaloud P."/>
            <person name="Haon M."/>
            <person name="Grisel S."/>
            <person name="Petersen M."/>
            <person name="Berrin J.G."/>
            <person name="Delaux P.M."/>
            <person name="Dal Grande F."/>
            <person name="Keller J."/>
        </authorList>
    </citation>
    <scope>NUCLEOTIDE SEQUENCE [LARGE SCALE GENOMIC DNA]</scope>
    <source>
        <strain evidence="1 2">SAG 216-7</strain>
    </source>
</reference>
<protein>
    <submittedName>
        <fullName evidence="1">Uncharacterized protein</fullName>
    </submittedName>
</protein>
<dbReference type="Proteomes" id="UP001491310">
    <property type="component" value="Unassembled WGS sequence"/>
</dbReference>